<dbReference type="AlphaFoldDB" id="A0A9P8CER3"/>
<organism evidence="1 2">
    <name type="scientific">Calycina marina</name>
    <dbReference type="NCBI Taxonomy" id="1763456"/>
    <lineage>
        <taxon>Eukaryota</taxon>
        <taxon>Fungi</taxon>
        <taxon>Dikarya</taxon>
        <taxon>Ascomycota</taxon>
        <taxon>Pezizomycotina</taxon>
        <taxon>Leotiomycetes</taxon>
        <taxon>Helotiales</taxon>
        <taxon>Pezizellaceae</taxon>
        <taxon>Calycina</taxon>
    </lineage>
</organism>
<gene>
    <name evidence="1" type="ORF">BJ878DRAFT_480203</name>
</gene>
<reference evidence="1" key="1">
    <citation type="journal article" date="2021" name="IMA Fungus">
        <title>Genomic characterization of three marine fungi, including Emericellopsis atlantica sp. nov. with signatures of a generalist lifestyle and marine biomass degradation.</title>
        <authorList>
            <person name="Hagestad O.C."/>
            <person name="Hou L."/>
            <person name="Andersen J.H."/>
            <person name="Hansen E.H."/>
            <person name="Altermark B."/>
            <person name="Li C."/>
            <person name="Kuhnert E."/>
            <person name="Cox R.J."/>
            <person name="Crous P.W."/>
            <person name="Spatafora J.W."/>
            <person name="Lail K."/>
            <person name="Amirebrahimi M."/>
            <person name="Lipzen A."/>
            <person name="Pangilinan J."/>
            <person name="Andreopoulos W."/>
            <person name="Hayes R.D."/>
            <person name="Ng V."/>
            <person name="Grigoriev I.V."/>
            <person name="Jackson S.A."/>
            <person name="Sutton T.D.S."/>
            <person name="Dobson A.D.W."/>
            <person name="Rama T."/>
        </authorList>
    </citation>
    <scope>NUCLEOTIDE SEQUENCE</scope>
    <source>
        <strain evidence="1">TRa3180A</strain>
    </source>
</reference>
<proteinExistence type="predicted"/>
<name>A0A9P8CER3_9HELO</name>
<sequence length="303" mass="33913">MDRRTLEGVPLGNKLEEETWLPNPLVVLSKICFVKYNAAMKFMFHAAKSHYSSVGPGRMLTELAGLVKEASTWKKAVKFRTHGGTIGDRGRSKSLRVGMCCCWDLCIHETNFTSRVVCLFSEDLGKETLYQTGFEEKTDVAAVDDGHILLKGEFTVIGLLKRMGLDSSAAYYQHQLRKDTCIGRVPEIAYEVIVARNFCSEKSVGILETDGSGLIVVIRTRHLSLKSFDAESSMYSLVRGRSRATVTRQHGDLDLKCSAKNWGVLDLEVLLSRLFLVTAWCWSSLELQIPIINNFKSPILPKT</sequence>
<dbReference type="Proteomes" id="UP000887226">
    <property type="component" value="Unassembled WGS sequence"/>
</dbReference>
<dbReference type="EMBL" id="MU253909">
    <property type="protein sequence ID" value="KAG9244393.1"/>
    <property type="molecule type" value="Genomic_DNA"/>
</dbReference>
<protein>
    <submittedName>
        <fullName evidence="1">Uncharacterized protein</fullName>
    </submittedName>
</protein>
<evidence type="ECO:0000313" key="1">
    <source>
        <dbReference type="EMBL" id="KAG9244393.1"/>
    </source>
</evidence>
<keyword evidence="2" id="KW-1185">Reference proteome</keyword>
<evidence type="ECO:0000313" key="2">
    <source>
        <dbReference type="Proteomes" id="UP000887226"/>
    </source>
</evidence>
<comment type="caution">
    <text evidence="1">The sequence shown here is derived from an EMBL/GenBank/DDBJ whole genome shotgun (WGS) entry which is preliminary data.</text>
</comment>
<accession>A0A9P8CER3</accession>